<dbReference type="GO" id="GO:0005829">
    <property type="term" value="C:cytosol"/>
    <property type="evidence" value="ECO:0007669"/>
    <property type="project" value="TreeGrafter"/>
</dbReference>
<evidence type="ECO:0000313" key="1">
    <source>
        <dbReference type="EMBL" id="PKY71549.1"/>
    </source>
</evidence>
<dbReference type="Gene3D" id="1.10.150.240">
    <property type="entry name" value="Putative phosphatase, domain 2"/>
    <property type="match status" value="1"/>
</dbReference>
<dbReference type="Gene3D" id="3.40.50.1000">
    <property type="entry name" value="HAD superfamily/HAD-like"/>
    <property type="match status" value="1"/>
</dbReference>
<dbReference type="GeneID" id="35867189"/>
<accession>A0A2I1IK92</accession>
<protein>
    <submittedName>
        <fullName evidence="1">Haloacid dehalogenase</fullName>
    </submittedName>
</protein>
<dbReference type="InterPro" id="IPR023198">
    <property type="entry name" value="PGP-like_dom2"/>
</dbReference>
<dbReference type="STRING" id="33007.HMPREF3198_01832"/>
<reference evidence="1 2" key="1">
    <citation type="submission" date="2017-12" db="EMBL/GenBank/DDBJ databases">
        <title>Phylogenetic diversity of female urinary microbiome.</title>
        <authorList>
            <person name="Thomas-White K."/>
            <person name="Wolfe A.J."/>
        </authorList>
    </citation>
    <scope>NUCLEOTIDE SEQUENCE [LARGE SCALE GENOMIC DNA]</scope>
    <source>
        <strain evidence="1 2">UMB0402</strain>
    </source>
</reference>
<dbReference type="PANTHER" id="PTHR43434">
    <property type="entry name" value="PHOSPHOGLYCOLATE PHOSPHATASE"/>
    <property type="match status" value="1"/>
</dbReference>
<dbReference type="InterPro" id="IPR023214">
    <property type="entry name" value="HAD_sf"/>
</dbReference>
<dbReference type="GO" id="GO:0004713">
    <property type="term" value="F:protein tyrosine kinase activity"/>
    <property type="evidence" value="ECO:0007669"/>
    <property type="project" value="TreeGrafter"/>
</dbReference>
<dbReference type="InterPro" id="IPR050155">
    <property type="entry name" value="HAD-like_hydrolase_sf"/>
</dbReference>
<dbReference type="RefSeq" id="WP_024331577.1">
    <property type="nucleotide sequence ID" value="NZ_JASOXK010000004.1"/>
</dbReference>
<dbReference type="InterPro" id="IPR036412">
    <property type="entry name" value="HAD-like_sf"/>
</dbReference>
<sequence length="230" mass="25068">MESFDESVLQDLCAPEFPISGVLWDLDGTLTDSAPVILPALAETLAEKLNIDREPASLHRFIGPPLRYTFHHFVPSADEELIDELIATYRNKYLAQAHNTVLFPGLAELVKGLYERGIRQAIATSKPEKQAVKVAQGVQIAYAMSAICGADETESHSDKGKIVSRALKAVGTEQQNTIMIGDRHYDIHGAGLNGLCTVLVTWSGNAAPWEADKAWASADSTGELRKILEL</sequence>
<name>A0A2I1IK92_9ACTO</name>
<dbReference type="Pfam" id="PF13419">
    <property type="entry name" value="HAD_2"/>
    <property type="match status" value="1"/>
</dbReference>
<proteinExistence type="predicted"/>
<dbReference type="SUPFAM" id="SSF56784">
    <property type="entry name" value="HAD-like"/>
    <property type="match status" value="1"/>
</dbReference>
<comment type="caution">
    <text evidence="1">The sequence shown here is derived from an EMBL/GenBank/DDBJ whole genome shotgun (WGS) entry which is preliminary data.</text>
</comment>
<dbReference type="EMBL" id="PKKO01000006">
    <property type="protein sequence ID" value="PKY71549.1"/>
    <property type="molecule type" value="Genomic_DNA"/>
</dbReference>
<dbReference type="InterPro" id="IPR041492">
    <property type="entry name" value="HAD_2"/>
</dbReference>
<dbReference type="PANTHER" id="PTHR43434:SF20">
    <property type="entry name" value="5'-NUCLEOTIDASE"/>
    <property type="match status" value="1"/>
</dbReference>
<keyword evidence="2" id="KW-1185">Reference proteome</keyword>
<evidence type="ECO:0000313" key="2">
    <source>
        <dbReference type="Proteomes" id="UP000235122"/>
    </source>
</evidence>
<dbReference type="Proteomes" id="UP000235122">
    <property type="component" value="Unassembled WGS sequence"/>
</dbReference>
<dbReference type="AlphaFoldDB" id="A0A2I1IK92"/>
<organism evidence="1 2">
    <name type="scientific">Winkia neuii</name>
    <dbReference type="NCBI Taxonomy" id="33007"/>
    <lineage>
        <taxon>Bacteria</taxon>
        <taxon>Bacillati</taxon>
        <taxon>Actinomycetota</taxon>
        <taxon>Actinomycetes</taxon>
        <taxon>Actinomycetales</taxon>
        <taxon>Actinomycetaceae</taxon>
        <taxon>Winkia</taxon>
    </lineage>
</organism>
<gene>
    <name evidence="1" type="ORF">CYJ19_10030</name>
</gene>